<name>A0AAV0Y5J6_9HEMI</name>
<proteinExistence type="inferred from homology"/>
<feature type="domain" description="DDE Tnp4" evidence="9">
    <location>
        <begin position="8"/>
        <end position="157"/>
    </location>
</feature>
<dbReference type="GO" id="GO:0016787">
    <property type="term" value="F:hydrolase activity"/>
    <property type="evidence" value="ECO:0007669"/>
    <property type="project" value="UniProtKB-KW"/>
</dbReference>
<dbReference type="GO" id="GO:0046872">
    <property type="term" value="F:metal ion binding"/>
    <property type="evidence" value="ECO:0007669"/>
    <property type="project" value="UniProtKB-KW"/>
</dbReference>
<keyword evidence="7" id="KW-0539">Nucleus</keyword>
<evidence type="ECO:0000256" key="4">
    <source>
        <dbReference type="ARBA" id="ARBA00022722"/>
    </source>
</evidence>
<evidence type="ECO:0000256" key="6">
    <source>
        <dbReference type="ARBA" id="ARBA00022801"/>
    </source>
</evidence>
<accession>A0AAV0Y5J6</accession>
<dbReference type="PANTHER" id="PTHR22930:SF289">
    <property type="entry name" value="DDE TNP4 DOMAIN-CONTAINING PROTEIN-RELATED"/>
    <property type="match status" value="1"/>
</dbReference>
<comment type="subcellular location">
    <subcellularLocation>
        <location evidence="2">Nucleus</location>
    </subcellularLocation>
</comment>
<evidence type="ECO:0000256" key="1">
    <source>
        <dbReference type="ARBA" id="ARBA00001968"/>
    </source>
</evidence>
<dbReference type="EMBL" id="CARXXK010001450">
    <property type="protein sequence ID" value="CAI6376199.1"/>
    <property type="molecule type" value="Genomic_DNA"/>
</dbReference>
<sequence length="206" mass="23219">MPGVGACIDCTHIKIQNPGGPNGEVFRNRKGWFSLNVQVVCGPQMEIYDVVARWPGSYHDCFIFNASRACTFFSRNNNTLLLLGDNGYACKPYLFTPLLNPITNSEKNYNKAQIKTRNIIEQVFGVWKRKFPCLRRGLANSTLTAVSIIVACAVLYNISLKLRLLNIDDNDNEEVDKLDDPFRDNNLNGEIIGAAARRGYIIRHFS</sequence>
<evidence type="ECO:0000256" key="2">
    <source>
        <dbReference type="ARBA" id="ARBA00004123"/>
    </source>
</evidence>
<dbReference type="GO" id="GO:0004518">
    <property type="term" value="F:nuclease activity"/>
    <property type="evidence" value="ECO:0007669"/>
    <property type="project" value="UniProtKB-KW"/>
</dbReference>
<keyword evidence="8" id="KW-0472">Membrane</keyword>
<keyword evidence="5" id="KW-0479">Metal-binding</keyword>
<evidence type="ECO:0000259" key="9">
    <source>
        <dbReference type="Pfam" id="PF13359"/>
    </source>
</evidence>
<keyword evidence="4" id="KW-0540">Nuclease</keyword>
<comment type="caution">
    <text evidence="10">The sequence shown here is derived from an EMBL/GenBank/DDBJ whole genome shotgun (WGS) entry which is preliminary data.</text>
</comment>
<dbReference type="AlphaFoldDB" id="A0AAV0Y5J6"/>
<evidence type="ECO:0000313" key="11">
    <source>
        <dbReference type="Proteomes" id="UP001160148"/>
    </source>
</evidence>
<evidence type="ECO:0000313" key="10">
    <source>
        <dbReference type="EMBL" id="CAI6376199.1"/>
    </source>
</evidence>
<keyword evidence="11" id="KW-1185">Reference proteome</keyword>
<comment type="similarity">
    <text evidence="3">Belongs to the HARBI1 family.</text>
</comment>
<reference evidence="10 11" key="1">
    <citation type="submission" date="2023-01" db="EMBL/GenBank/DDBJ databases">
        <authorList>
            <person name="Whitehead M."/>
        </authorList>
    </citation>
    <scope>NUCLEOTIDE SEQUENCE [LARGE SCALE GENOMIC DNA]</scope>
</reference>
<evidence type="ECO:0000256" key="8">
    <source>
        <dbReference type="SAM" id="Phobius"/>
    </source>
</evidence>
<dbReference type="Pfam" id="PF13359">
    <property type="entry name" value="DDE_Tnp_4"/>
    <property type="match status" value="1"/>
</dbReference>
<feature type="transmembrane region" description="Helical" evidence="8">
    <location>
        <begin position="138"/>
        <end position="158"/>
    </location>
</feature>
<dbReference type="InterPro" id="IPR045249">
    <property type="entry name" value="HARBI1-like"/>
</dbReference>
<dbReference type="Proteomes" id="UP001160148">
    <property type="component" value="Unassembled WGS sequence"/>
</dbReference>
<evidence type="ECO:0000256" key="3">
    <source>
        <dbReference type="ARBA" id="ARBA00006958"/>
    </source>
</evidence>
<dbReference type="InterPro" id="IPR027806">
    <property type="entry name" value="HARBI1_dom"/>
</dbReference>
<evidence type="ECO:0000256" key="5">
    <source>
        <dbReference type="ARBA" id="ARBA00022723"/>
    </source>
</evidence>
<gene>
    <name evidence="10" type="ORF">MEUPH1_LOCUS29601</name>
</gene>
<keyword evidence="8" id="KW-1133">Transmembrane helix</keyword>
<keyword evidence="8" id="KW-0812">Transmembrane</keyword>
<evidence type="ECO:0000256" key="7">
    <source>
        <dbReference type="ARBA" id="ARBA00023242"/>
    </source>
</evidence>
<protein>
    <recommendedName>
        <fullName evidence="9">DDE Tnp4 domain-containing protein</fullName>
    </recommendedName>
</protein>
<comment type="cofactor">
    <cofactor evidence="1">
        <name>a divalent metal cation</name>
        <dbReference type="ChEBI" id="CHEBI:60240"/>
    </cofactor>
</comment>
<organism evidence="10 11">
    <name type="scientific">Macrosiphum euphorbiae</name>
    <name type="common">potato aphid</name>
    <dbReference type="NCBI Taxonomy" id="13131"/>
    <lineage>
        <taxon>Eukaryota</taxon>
        <taxon>Metazoa</taxon>
        <taxon>Ecdysozoa</taxon>
        <taxon>Arthropoda</taxon>
        <taxon>Hexapoda</taxon>
        <taxon>Insecta</taxon>
        <taxon>Pterygota</taxon>
        <taxon>Neoptera</taxon>
        <taxon>Paraneoptera</taxon>
        <taxon>Hemiptera</taxon>
        <taxon>Sternorrhyncha</taxon>
        <taxon>Aphidomorpha</taxon>
        <taxon>Aphidoidea</taxon>
        <taxon>Aphididae</taxon>
        <taxon>Macrosiphini</taxon>
        <taxon>Macrosiphum</taxon>
    </lineage>
</organism>
<keyword evidence="6" id="KW-0378">Hydrolase</keyword>
<dbReference type="PANTHER" id="PTHR22930">
    <property type="match status" value="1"/>
</dbReference>
<dbReference type="GO" id="GO:0005634">
    <property type="term" value="C:nucleus"/>
    <property type="evidence" value="ECO:0007669"/>
    <property type="project" value="UniProtKB-SubCell"/>
</dbReference>